<name>A0A0F9JU29_9ZZZZ</name>
<keyword evidence="1" id="KW-0472">Membrane</keyword>
<proteinExistence type="predicted"/>
<accession>A0A0F9JU29</accession>
<dbReference type="AlphaFoldDB" id="A0A0F9JU29"/>
<dbReference type="EMBL" id="LAZR01009326">
    <property type="protein sequence ID" value="KKM73279.1"/>
    <property type="molecule type" value="Genomic_DNA"/>
</dbReference>
<gene>
    <name evidence="2" type="ORF">LCGC14_1412120</name>
</gene>
<protein>
    <submittedName>
        <fullName evidence="2">Uncharacterized protein</fullName>
    </submittedName>
</protein>
<sequence length="66" mass="7667">MKRIIEEEKSRNGNEQFTQKEMMWFMINKLNCIDKKIGKKADKKLVYVMFTGLIALLGTILAMGVK</sequence>
<keyword evidence="1" id="KW-0812">Transmembrane</keyword>
<feature type="transmembrane region" description="Helical" evidence="1">
    <location>
        <begin position="45"/>
        <end position="65"/>
    </location>
</feature>
<keyword evidence="1" id="KW-1133">Transmembrane helix</keyword>
<evidence type="ECO:0000256" key="1">
    <source>
        <dbReference type="SAM" id="Phobius"/>
    </source>
</evidence>
<comment type="caution">
    <text evidence="2">The sequence shown here is derived from an EMBL/GenBank/DDBJ whole genome shotgun (WGS) entry which is preliminary data.</text>
</comment>
<organism evidence="2">
    <name type="scientific">marine sediment metagenome</name>
    <dbReference type="NCBI Taxonomy" id="412755"/>
    <lineage>
        <taxon>unclassified sequences</taxon>
        <taxon>metagenomes</taxon>
        <taxon>ecological metagenomes</taxon>
    </lineage>
</organism>
<evidence type="ECO:0000313" key="2">
    <source>
        <dbReference type="EMBL" id="KKM73279.1"/>
    </source>
</evidence>
<reference evidence="2" key="1">
    <citation type="journal article" date="2015" name="Nature">
        <title>Complex archaea that bridge the gap between prokaryotes and eukaryotes.</title>
        <authorList>
            <person name="Spang A."/>
            <person name="Saw J.H."/>
            <person name="Jorgensen S.L."/>
            <person name="Zaremba-Niedzwiedzka K."/>
            <person name="Martijn J."/>
            <person name="Lind A.E."/>
            <person name="van Eijk R."/>
            <person name="Schleper C."/>
            <person name="Guy L."/>
            <person name="Ettema T.J."/>
        </authorList>
    </citation>
    <scope>NUCLEOTIDE SEQUENCE</scope>
</reference>